<dbReference type="AlphaFoldDB" id="A6N9U0"/>
<accession>A6N9U0</accession>
<protein>
    <submittedName>
        <fullName evidence="2">Putative salivary secreted protein</fullName>
    </submittedName>
</protein>
<organism evidence="2">
    <name type="scientific">Ornithodoros parkeri</name>
    <name type="common">Soft tick</name>
    <name type="synonym">Argasid tick</name>
    <dbReference type="NCBI Taxonomy" id="140564"/>
    <lineage>
        <taxon>Eukaryota</taxon>
        <taxon>Metazoa</taxon>
        <taxon>Ecdysozoa</taxon>
        <taxon>Arthropoda</taxon>
        <taxon>Chelicerata</taxon>
        <taxon>Arachnida</taxon>
        <taxon>Acari</taxon>
        <taxon>Parasitiformes</taxon>
        <taxon>Ixodida</taxon>
        <taxon>Ixodoidea</taxon>
        <taxon>Argasidae</taxon>
        <taxon>Ornithodorinae</taxon>
        <taxon>Ornithodoros</taxon>
    </lineage>
</organism>
<proteinExistence type="evidence at transcript level"/>
<feature type="chain" id="PRO_5002700185" evidence="1">
    <location>
        <begin position="20"/>
        <end position="63"/>
    </location>
</feature>
<keyword evidence="1" id="KW-0732">Signal</keyword>
<feature type="signal peptide" evidence="1">
    <location>
        <begin position="1"/>
        <end position="19"/>
    </location>
</feature>
<reference evidence="2" key="1">
    <citation type="submission" date="2007-05" db="EMBL/GenBank/DDBJ databases">
        <authorList>
            <person name="Douchkov D."/>
            <person name="Schweizer P."/>
        </authorList>
    </citation>
    <scope>NUCLEOTIDE SEQUENCE</scope>
    <source>
        <tissue evidence="2">Salivary gland</tissue>
    </source>
</reference>
<evidence type="ECO:0000313" key="2">
    <source>
        <dbReference type="EMBL" id="ABR23423.1"/>
    </source>
</evidence>
<evidence type="ECO:0000256" key="1">
    <source>
        <dbReference type="SAM" id="SignalP"/>
    </source>
</evidence>
<sequence>MKISIVLFVAFIIMASCSSFAIGCPCDDGGCSHYTHPQGYISCIEEDCNPVKNGKRTCCKKTA</sequence>
<name>A6N9U0_ORNPR</name>
<reference evidence="2" key="2">
    <citation type="journal article" date="2008" name="Insect Biochem. Mol. Biol.">
        <title>An insight into the sialome of the soft tick, Ornithodorus parkeri.</title>
        <authorList>
            <person name="Francischetti I.M."/>
            <person name="Mans B.J."/>
            <person name="Meng Z."/>
            <person name="Gudderra N."/>
            <person name="Veenstra T.D."/>
            <person name="Pham V.M."/>
            <person name="Ribeiro J.M."/>
        </authorList>
    </citation>
    <scope>NUCLEOTIDE SEQUENCE</scope>
    <source>
        <tissue evidence="2">Salivary gland</tissue>
    </source>
</reference>
<dbReference type="PROSITE" id="PS51257">
    <property type="entry name" value="PROKAR_LIPOPROTEIN"/>
    <property type="match status" value="1"/>
</dbReference>
<dbReference type="EMBL" id="EF633906">
    <property type="protein sequence ID" value="ABR23423.1"/>
    <property type="molecule type" value="mRNA"/>
</dbReference>